<keyword evidence="12" id="KW-1185">Reference proteome</keyword>
<feature type="transmembrane region" description="Helical" evidence="9">
    <location>
        <begin position="1284"/>
        <end position="1303"/>
    </location>
</feature>
<feature type="transmembrane region" description="Helical" evidence="9">
    <location>
        <begin position="1167"/>
        <end position="1185"/>
    </location>
</feature>
<keyword evidence="8 9" id="KW-0472">Membrane</keyword>
<feature type="transmembrane region" description="Helical" evidence="9">
    <location>
        <begin position="455"/>
        <end position="480"/>
    </location>
</feature>
<comment type="caution">
    <text evidence="11">The sequence shown here is derived from an EMBL/GenBank/DDBJ whole genome shotgun (WGS) entry which is preliminary data.</text>
</comment>
<feature type="transmembrane region" description="Helical" evidence="9">
    <location>
        <begin position="1090"/>
        <end position="1111"/>
    </location>
</feature>
<dbReference type="InterPro" id="IPR003593">
    <property type="entry name" value="AAA+_ATPase"/>
</dbReference>
<evidence type="ECO:0000313" key="12">
    <source>
        <dbReference type="Proteomes" id="UP000790347"/>
    </source>
</evidence>
<dbReference type="SUPFAM" id="SSF52540">
    <property type="entry name" value="P-loop containing nucleoside triphosphate hydrolases"/>
    <property type="match status" value="2"/>
</dbReference>
<proteinExistence type="inferred from homology"/>
<feature type="domain" description="ABC transporter" evidence="10">
    <location>
        <begin position="15"/>
        <end position="260"/>
    </location>
</feature>
<dbReference type="Pfam" id="PF01061">
    <property type="entry name" value="ABC2_membrane"/>
    <property type="match status" value="1"/>
</dbReference>
<dbReference type="SMART" id="SM00382">
    <property type="entry name" value="AAA"/>
    <property type="match status" value="2"/>
</dbReference>
<dbReference type="PANTHER" id="PTHR48041">
    <property type="entry name" value="ABC TRANSPORTER G FAMILY MEMBER 28"/>
    <property type="match status" value="1"/>
</dbReference>
<comment type="similarity">
    <text evidence="2">Belongs to the ABC transporter superfamily. ABCG family. Eye pigment precursor importer (TC 3.A.1.204) subfamily.</text>
</comment>
<keyword evidence="4 9" id="KW-0812">Transmembrane</keyword>
<feature type="transmembrane region" description="Helical" evidence="9">
    <location>
        <begin position="1025"/>
        <end position="1043"/>
    </location>
</feature>
<evidence type="ECO:0000256" key="4">
    <source>
        <dbReference type="ARBA" id="ARBA00022692"/>
    </source>
</evidence>
<dbReference type="Proteomes" id="UP000790347">
    <property type="component" value="Unassembled WGS sequence"/>
</dbReference>
<feature type="domain" description="ABC transporter" evidence="10">
    <location>
        <begin position="706"/>
        <end position="942"/>
    </location>
</feature>
<accession>A0A922KY41</accession>
<keyword evidence="6" id="KW-0067">ATP-binding</keyword>
<evidence type="ECO:0000256" key="6">
    <source>
        <dbReference type="ARBA" id="ARBA00022840"/>
    </source>
</evidence>
<feature type="transmembrane region" description="Helical" evidence="9">
    <location>
        <begin position="1197"/>
        <end position="1218"/>
    </location>
</feature>
<evidence type="ECO:0000256" key="8">
    <source>
        <dbReference type="ARBA" id="ARBA00023136"/>
    </source>
</evidence>
<dbReference type="InterPro" id="IPR003439">
    <property type="entry name" value="ABC_transporter-like_ATP-bd"/>
</dbReference>
<sequence>MSINSNNESQQQISIVWRNLSYHHHNPLILNDKKSSILQCLNGHLRYYTLNGLLGPSGSGKTTLLKCLSGLLKSGLSVHTELYLNASESKRLTTLRFIGQNMNDSIYTRMTIRQILSYAFRFKNDRSHLYDIDSHISIIMNDLLMDETILDRRFDQCSGGEQHRIIIAQELMSLTQPTFLFIDEPTTGLDSNAALLIMKCLWRLAHHNRMTIFVSIHTPNTDIMTLFDKIYILATGGLCIYSDSPEFLDEKIATDQTKISNQQPSSLLSPIERFIQIACDGIDNPIIQKWTKLTLENENEQFNRIMMTDDDNNRLKFQHKGIVIQQKSFRFKDLYIQLRRMFNIVFMIEWQNLLSIMLFYMIVFPFIASFFDEKIVQYDGCMDDDNDELNESTINSNQTCMERLQNEINTNEYMIYLWYCQSISGYSIMMLSTISITSMFHVFRNEHQNQWYHFGVLFTSITSITFIQLGLLSSLIGIMIYFSVDHSYVDQHHQLNWYRLVHFICFIWLNNIYLQSFGHLWSIIFSGKSELAIIVGMFFFQSTFLFSGFMINLNRISAMKIFSNLFPVKIISNGLMYSFYGLNRCHKSSILDDFDVNIDHVYSDVYLIIVHCLLTRFITYMIMLMKFIGSNIFCWPKKFSPFTDIIHIINHHHHDNRNANDMTTEMIKINNSSKELKKIKKNQDNEKIIIAWRSIHLFASSSLYEIRSINNIDNHNMKKMLILKNLNGQFRFGTLNAVMGPSGSGKTSLLKILNGQWKTRLSYESKFYLNRFQPIKGCYLQQDVSGHLMSGLTARQTLVYASRLKNLIQLKKIDHEAIADKILNELSIIQTANIAVQNCSNGERKRLALGMEMTSIMMPNLICIDEPTSGLDSNSTEIVIACLRRIAYDHNVAIVAAVHQPQTEIFTIFDEVYVLAKDGVCVYSGRPNAIVNHLSKVLNFDSKLNHHHHNQFSPIEQLINYCSLEMTDSIVQKMVNITDDHIIKNAEIQIPKQLQLIIDGIQRNRERFSLKSSWILLQRYIHNPLFKWTIIMSIFPIILIVLLRQFYPDRIARQNGCFNFIEEDFNNTICDDEPNGWKTMNKDLLDNTRFTIYMTFIFLTWILIPASILFTREMILFHNEHRNGWYSTGAFYLMKSMAEFLPMFITTIVFVVYIANIYESSIHFNGLYFWMILLFIFGSLAMQGMGHSLAIITNGNFFALITILPGWMTLLFLLSNFASPIQRLNYLYQFLSNLSPYRFVLEALLILQYGFERCQSNEIPIVLYQMMAINNPYDQHFYHCIRQLIFNIFFYRLLAIIMLIIRTEPFDDYHRKRCEKIHRQMLPQL</sequence>
<feature type="transmembrane region" description="Helical" evidence="9">
    <location>
        <begin position="1132"/>
        <end position="1155"/>
    </location>
</feature>
<name>A0A922KY41_DERFA</name>
<dbReference type="GO" id="GO:0140359">
    <property type="term" value="F:ABC-type transporter activity"/>
    <property type="evidence" value="ECO:0007669"/>
    <property type="project" value="InterPro"/>
</dbReference>
<keyword evidence="5" id="KW-0547">Nucleotide-binding</keyword>
<dbReference type="GO" id="GO:0005524">
    <property type="term" value="F:ATP binding"/>
    <property type="evidence" value="ECO:0007669"/>
    <property type="project" value="UniProtKB-KW"/>
</dbReference>
<evidence type="ECO:0000256" key="3">
    <source>
        <dbReference type="ARBA" id="ARBA00022448"/>
    </source>
</evidence>
<keyword evidence="7 9" id="KW-1133">Transmembrane helix</keyword>
<dbReference type="PROSITE" id="PS50893">
    <property type="entry name" value="ABC_TRANSPORTER_2"/>
    <property type="match status" value="2"/>
</dbReference>
<dbReference type="Gene3D" id="3.40.50.300">
    <property type="entry name" value="P-loop containing nucleotide triphosphate hydrolases"/>
    <property type="match status" value="2"/>
</dbReference>
<keyword evidence="3" id="KW-0813">Transport</keyword>
<evidence type="ECO:0000256" key="1">
    <source>
        <dbReference type="ARBA" id="ARBA00004141"/>
    </source>
</evidence>
<gene>
    <name evidence="11" type="primary">wht-4_30</name>
    <name evidence="11" type="ORF">DERF_013079</name>
</gene>
<reference evidence="11" key="2">
    <citation type="journal article" date="2022" name="Res Sq">
        <title>Comparative Genomics Reveals Insights into the Divergent Evolution of Astigmatic Mites and Household Pest Adaptations.</title>
        <authorList>
            <person name="Xiong Q."/>
            <person name="Wan A.T.-Y."/>
            <person name="Liu X.-Y."/>
            <person name="Fung C.S.-H."/>
            <person name="Xiao X."/>
            <person name="Malainual N."/>
            <person name="Hou J."/>
            <person name="Wang L."/>
            <person name="Wang M."/>
            <person name="Yang K."/>
            <person name="Cui Y."/>
            <person name="Leung E."/>
            <person name="Nong W."/>
            <person name="Shin S.-K."/>
            <person name="Au S."/>
            <person name="Jeong K.Y."/>
            <person name="Chew F.T."/>
            <person name="Hui J."/>
            <person name="Leung T.F."/>
            <person name="Tungtrongchitr A."/>
            <person name="Zhong N."/>
            <person name="Liu Z."/>
            <person name="Tsui S."/>
        </authorList>
    </citation>
    <scope>NUCLEOTIDE SEQUENCE</scope>
    <source>
        <strain evidence="11">Derf</strain>
        <tissue evidence="11">Whole organism</tissue>
    </source>
</reference>
<dbReference type="GO" id="GO:0016020">
    <property type="term" value="C:membrane"/>
    <property type="evidence" value="ECO:0007669"/>
    <property type="project" value="UniProtKB-SubCell"/>
</dbReference>
<evidence type="ECO:0000313" key="11">
    <source>
        <dbReference type="EMBL" id="KAH9497068.1"/>
    </source>
</evidence>
<comment type="subcellular location">
    <subcellularLocation>
        <location evidence="1">Membrane</location>
        <topology evidence="1">Multi-pass membrane protein</topology>
    </subcellularLocation>
</comment>
<dbReference type="EMBL" id="ASGP02000007">
    <property type="protein sequence ID" value="KAH9497068.1"/>
    <property type="molecule type" value="Genomic_DNA"/>
</dbReference>
<dbReference type="Pfam" id="PF00005">
    <property type="entry name" value="ABC_tran"/>
    <property type="match status" value="2"/>
</dbReference>
<protein>
    <submittedName>
        <fullName evidence="11">ABC protein, sub ABCG</fullName>
    </submittedName>
</protein>
<feature type="transmembrane region" description="Helical" evidence="9">
    <location>
        <begin position="531"/>
        <end position="551"/>
    </location>
</feature>
<organism evidence="11 12">
    <name type="scientific">Dermatophagoides farinae</name>
    <name type="common">American house dust mite</name>
    <dbReference type="NCBI Taxonomy" id="6954"/>
    <lineage>
        <taxon>Eukaryota</taxon>
        <taxon>Metazoa</taxon>
        <taxon>Ecdysozoa</taxon>
        <taxon>Arthropoda</taxon>
        <taxon>Chelicerata</taxon>
        <taxon>Arachnida</taxon>
        <taxon>Acari</taxon>
        <taxon>Acariformes</taxon>
        <taxon>Sarcoptiformes</taxon>
        <taxon>Astigmata</taxon>
        <taxon>Psoroptidia</taxon>
        <taxon>Analgoidea</taxon>
        <taxon>Pyroglyphidae</taxon>
        <taxon>Dermatophagoidinae</taxon>
        <taxon>Dermatophagoides</taxon>
    </lineage>
</organism>
<dbReference type="InterPro" id="IPR027417">
    <property type="entry name" value="P-loop_NTPase"/>
</dbReference>
<feature type="transmembrane region" description="Helical" evidence="9">
    <location>
        <begin position="605"/>
        <end position="628"/>
    </location>
</feature>
<evidence type="ECO:0000256" key="7">
    <source>
        <dbReference type="ARBA" id="ARBA00022989"/>
    </source>
</evidence>
<evidence type="ECO:0000256" key="2">
    <source>
        <dbReference type="ARBA" id="ARBA00005814"/>
    </source>
</evidence>
<dbReference type="InterPro" id="IPR050352">
    <property type="entry name" value="ABCG_transporters"/>
</dbReference>
<feature type="transmembrane region" description="Helical" evidence="9">
    <location>
        <begin position="344"/>
        <end position="368"/>
    </location>
</feature>
<dbReference type="GO" id="GO:0016887">
    <property type="term" value="F:ATP hydrolysis activity"/>
    <property type="evidence" value="ECO:0007669"/>
    <property type="project" value="InterPro"/>
</dbReference>
<feature type="transmembrane region" description="Helical" evidence="9">
    <location>
        <begin position="423"/>
        <end position="443"/>
    </location>
</feature>
<evidence type="ECO:0000256" key="5">
    <source>
        <dbReference type="ARBA" id="ARBA00022741"/>
    </source>
</evidence>
<dbReference type="InterPro" id="IPR013525">
    <property type="entry name" value="ABC2_TM"/>
</dbReference>
<dbReference type="PANTHER" id="PTHR48041:SF139">
    <property type="entry name" value="PROTEIN SCARLET"/>
    <property type="match status" value="1"/>
</dbReference>
<evidence type="ECO:0000259" key="10">
    <source>
        <dbReference type="PROSITE" id="PS50893"/>
    </source>
</evidence>
<evidence type="ECO:0000256" key="9">
    <source>
        <dbReference type="SAM" id="Phobius"/>
    </source>
</evidence>
<feature type="transmembrane region" description="Helical" evidence="9">
    <location>
        <begin position="500"/>
        <end position="524"/>
    </location>
</feature>
<reference evidence="11" key="1">
    <citation type="submission" date="2013-05" db="EMBL/GenBank/DDBJ databases">
        <authorList>
            <person name="Yim A.K.Y."/>
            <person name="Chan T.F."/>
            <person name="Ji K.M."/>
            <person name="Liu X.Y."/>
            <person name="Zhou J.W."/>
            <person name="Li R.Q."/>
            <person name="Yang K.Y."/>
            <person name="Li J."/>
            <person name="Li M."/>
            <person name="Law P.T.W."/>
            <person name="Wu Y.L."/>
            <person name="Cai Z.L."/>
            <person name="Qin H."/>
            <person name="Bao Y."/>
            <person name="Leung R.K.K."/>
            <person name="Ng P.K.S."/>
            <person name="Zou J."/>
            <person name="Zhong X.J."/>
            <person name="Ran P.X."/>
            <person name="Zhong N.S."/>
            <person name="Liu Z.G."/>
            <person name="Tsui S.K.W."/>
        </authorList>
    </citation>
    <scope>NUCLEOTIDE SEQUENCE</scope>
    <source>
        <strain evidence="11">Derf</strain>
        <tissue evidence="11">Whole organism</tissue>
    </source>
</reference>